<sequence length="221" mass="24382">MTAAPAPAPPYAFTVTAWRDHDAAANALPGMRLDPRTVDGAGGEAARRLFDAGARRVALPRPVDLTDESDAAWTVRALSFVGDLTSLAVAVDWQVRPAPGADTWIPLSHLHPPTALLGAPDADAALRRWRDGYYICKCVYRQGPGFIQVRDRRRGELRRFTIDEPEYRAAIGLLADGAPIAALPTAVTDDFLQEELAARVGEFLWWMPYRVRRWSQAPRVI</sequence>
<reference evidence="1 2" key="1">
    <citation type="submission" date="2020-08" db="EMBL/GenBank/DDBJ databases">
        <title>A novel species.</title>
        <authorList>
            <person name="Gao J."/>
        </authorList>
    </citation>
    <scope>NUCLEOTIDE SEQUENCE [LARGE SCALE GENOMIC DNA]</scope>
    <source>
        <strain evidence="1 2">CRXT-G-22</strain>
    </source>
</reference>
<evidence type="ECO:0000313" key="1">
    <source>
        <dbReference type="EMBL" id="QNP75338.1"/>
    </source>
</evidence>
<accession>A0A7H0IRC2</accession>
<protein>
    <submittedName>
        <fullName evidence="1">Uncharacterized protein</fullName>
    </submittedName>
</protein>
<dbReference type="Proteomes" id="UP000516052">
    <property type="component" value="Chromosome"/>
</dbReference>
<organism evidence="1 2">
    <name type="scientific">Streptomyces roseirectus</name>
    <dbReference type="NCBI Taxonomy" id="2768066"/>
    <lineage>
        <taxon>Bacteria</taxon>
        <taxon>Bacillati</taxon>
        <taxon>Actinomycetota</taxon>
        <taxon>Actinomycetes</taxon>
        <taxon>Kitasatosporales</taxon>
        <taxon>Streptomycetaceae</taxon>
        <taxon>Streptomyces</taxon>
    </lineage>
</organism>
<dbReference type="Pfam" id="PF19142">
    <property type="entry name" value="DUF5825"/>
    <property type="match status" value="1"/>
</dbReference>
<gene>
    <name evidence="1" type="ORF">IAG44_42005</name>
</gene>
<keyword evidence="2" id="KW-1185">Reference proteome</keyword>
<dbReference type="InterPro" id="IPR043863">
    <property type="entry name" value="DUF5825"/>
</dbReference>
<dbReference type="KEGG" id="sroi:IAG44_42005"/>
<proteinExistence type="predicted"/>
<name>A0A7H0IRC2_9ACTN</name>
<dbReference type="EMBL" id="CP060828">
    <property type="protein sequence ID" value="QNP75338.1"/>
    <property type="molecule type" value="Genomic_DNA"/>
</dbReference>
<dbReference type="AlphaFoldDB" id="A0A7H0IRC2"/>
<evidence type="ECO:0000313" key="2">
    <source>
        <dbReference type="Proteomes" id="UP000516052"/>
    </source>
</evidence>
<dbReference type="RefSeq" id="WP_187752259.1">
    <property type="nucleotide sequence ID" value="NZ_CP060828.1"/>
</dbReference>